<keyword evidence="8 9" id="KW-0961">Cell wall biogenesis/degradation</keyword>
<feature type="compositionally biased region" description="Low complexity" evidence="10">
    <location>
        <begin position="360"/>
        <end position="371"/>
    </location>
</feature>
<dbReference type="InterPro" id="IPR050979">
    <property type="entry name" value="LD-transpeptidase"/>
</dbReference>
<keyword evidence="3" id="KW-0328">Glycosyltransferase</keyword>
<evidence type="ECO:0000259" key="11">
    <source>
        <dbReference type="PROSITE" id="PS52029"/>
    </source>
</evidence>
<dbReference type="PANTHER" id="PTHR30582">
    <property type="entry name" value="L,D-TRANSPEPTIDASE"/>
    <property type="match status" value="1"/>
</dbReference>
<protein>
    <submittedName>
        <fullName evidence="12">L,D-transpeptidase family protein</fullName>
    </submittedName>
</protein>
<dbReference type="InterPro" id="IPR018392">
    <property type="entry name" value="LysM"/>
</dbReference>
<evidence type="ECO:0000313" key="13">
    <source>
        <dbReference type="Proteomes" id="UP001334732"/>
    </source>
</evidence>
<dbReference type="RefSeq" id="WP_324778454.1">
    <property type="nucleotide sequence ID" value="NZ_CP141769.1"/>
</dbReference>
<evidence type="ECO:0000256" key="2">
    <source>
        <dbReference type="ARBA" id="ARBA00005992"/>
    </source>
</evidence>
<reference evidence="12 13" key="1">
    <citation type="submission" date="2023-12" db="EMBL/GenBank/DDBJ databases">
        <title>Thiobacillus sedimentum sp. nov., a chemolithoautotrophic sulfur-oxidizing bacterium isolated from freshwater sediment.</title>
        <authorList>
            <person name="Luo J."/>
            <person name="Dai C."/>
        </authorList>
    </citation>
    <scope>NUCLEOTIDE SEQUENCE [LARGE SCALE GENOMIC DNA]</scope>
    <source>
        <strain evidence="12 13">SCUT-2</strain>
    </source>
</reference>
<name>A0ABZ1CFS0_9PROT</name>
<dbReference type="CDD" id="cd00118">
    <property type="entry name" value="LysM"/>
    <property type="match status" value="1"/>
</dbReference>
<comment type="similarity">
    <text evidence="2">Belongs to the YkuD family.</text>
</comment>
<comment type="pathway">
    <text evidence="1 9">Cell wall biogenesis; peptidoglycan biosynthesis.</text>
</comment>
<sequence length="371" mass="40451">MKHKPFLPRASAWARPIHGLHVCLLLLLCVALPGRAATFTLPTDGSTVVGHLQVVTADSRNTLLDIARHYDLGYDDITLANPDVSIWVPGEGTRIVVPTEFILPPRPWVGIVVNIPQRRLYYFPRHKAKEKATVVTVPLGIARPGWPTPLGSTKIVAKEKDPSWVVPKSIQAEHRSQGEANFPDYFPPGPNNPMGMLALETGFPAIFIHGTNRPWGVGMQVSHGCMHLYPEHAVELFSRVPVGTPVRIINDPVMVGERDHQLYLSVSAPVNEYPGDQESLMVRAIDAVYAFRKQANTAEIDWDRAREAVKAQRVLPVPVSVGAPTLDEILASLKPEPYAFEPYGIEANDALPPGAPRPPAAAGSPEPAAAP</sequence>
<dbReference type="EMBL" id="CP141769">
    <property type="protein sequence ID" value="WRS37840.1"/>
    <property type="molecule type" value="Genomic_DNA"/>
</dbReference>
<organism evidence="12 13">
    <name type="scientific">Thiobacillus sedimenti</name>
    <dbReference type="NCBI Taxonomy" id="3110231"/>
    <lineage>
        <taxon>Bacteria</taxon>
        <taxon>Pseudomonadati</taxon>
        <taxon>Pseudomonadota</taxon>
        <taxon>Betaproteobacteria</taxon>
        <taxon>Nitrosomonadales</taxon>
        <taxon>Thiobacillaceae</taxon>
        <taxon>Thiobacillus</taxon>
    </lineage>
</organism>
<evidence type="ECO:0000256" key="9">
    <source>
        <dbReference type="PROSITE-ProRule" id="PRU01373"/>
    </source>
</evidence>
<evidence type="ECO:0000256" key="4">
    <source>
        <dbReference type="ARBA" id="ARBA00022679"/>
    </source>
</evidence>
<dbReference type="SUPFAM" id="SSF141523">
    <property type="entry name" value="L,D-transpeptidase catalytic domain-like"/>
    <property type="match status" value="1"/>
</dbReference>
<feature type="region of interest" description="Disordered" evidence="10">
    <location>
        <begin position="344"/>
        <end position="371"/>
    </location>
</feature>
<evidence type="ECO:0000256" key="10">
    <source>
        <dbReference type="SAM" id="MobiDB-lite"/>
    </source>
</evidence>
<feature type="active site" description="Proton donor/acceptor" evidence="9">
    <location>
        <position position="209"/>
    </location>
</feature>
<keyword evidence="13" id="KW-1185">Reference proteome</keyword>
<keyword evidence="7 9" id="KW-0573">Peptidoglycan synthesis</keyword>
<keyword evidence="4" id="KW-0808">Transferase</keyword>
<evidence type="ECO:0000256" key="5">
    <source>
        <dbReference type="ARBA" id="ARBA00022801"/>
    </source>
</evidence>
<dbReference type="Proteomes" id="UP001334732">
    <property type="component" value="Chromosome"/>
</dbReference>
<feature type="active site" description="Nucleophile" evidence="9">
    <location>
        <position position="225"/>
    </location>
</feature>
<dbReference type="PANTHER" id="PTHR30582:SF24">
    <property type="entry name" value="L,D-TRANSPEPTIDASE ERFK_SRFK-RELATED"/>
    <property type="match status" value="1"/>
</dbReference>
<dbReference type="InterPro" id="IPR038063">
    <property type="entry name" value="Transpep_catalytic_dom"/>
</dbReference>
<feature type="domain" description="L,D-TPase catalytic" evidence="11">
    <location>
        <begin position="109"/>
        <end position="249"/>
    </location>
</feature>
<proteinExistence type="inferred from homology"/>
<accession>A0ABZ1CFS0</accession>
<keyword evidence="5" id="KW-0378">Hydrolase</keyword>
<evidence type="ECO:0000256" key="3">
    <source>
        <dbReference type="ARBA" id="ARBA00022676"/>
    </source>
</evidence>
<evidence type="ECO:0000256" key="7">
    <source>
        <dbReference type="ARBA" id="ARBA00022984"/>
    </source>
</evidence>
<evidence type="ECO:0000313" key="12">
    <source>
        <dbReference type="EMBL" id="WRS37840.1"/>
    </source>
</evidence>
<dbReference type="InterPro" id="IPR005490">
    <property type="entry name" value="LD_TPept_cat_dom"/>
</dbReference>
<evidence type="ECO:0000256" key="8">
    <source>
        <dbReference type="ARBA" id="ARBA00023316"/>
    </source>
</evidence>
<gene>
    <name evidence="12" type="ORF">VA613_07360</name>
</gene>
<dbReference type="PROSITE" id="PS52029">
    <property type="entry name" value="LD_TPASE"/>
    <property type="match status" value="1"/>
</dbReference>
<dbReference type="Gene3D" id="2.40.440.10">
    <property type="entry name" value="L,D-transpeptidase catalytic domain-like"/>
    <property type="match status" value="1"/>
</dbReference>
<evidence type="ECO:0000256" key="1">
    <source>
        <dbReference type="ARBA" id="ARBA00004752"/>
    </source>
</evidence>
<evidence type="ECO:0000256" key="6">
    <source>
        <dbReference type="ARBA" id="ARBA00022960"/>
    </source>
</evidence>
<keyword evidence="6 9" id="KW-0133">Cell shape</keyword>
<dbReference type="Pfam" id="PF03734">
    <property type="entry name" value="YkuD"/>
    <property type="match status" value="1"/>
</dbReference>
<dbReference type="CDD" id="cd16913">
    <property type="entry name" value="YkuD_like"/>
    <property type="match status" value="1"/>
</dbReference>